<evidence type="ECO:0000256" key="3">
    <source>
        <dbReference type="ARBA" id="ARBA00022884"/>
    </source>
</evidence>
<evidence type="ECO:0000256" key="1">
    <source>
        <dbReference type="ARBA" id="ARBA00010254"/>
    </source>
</evidence>
<sequence length="83" mass="9618">MRKKLIGVVTSNKMDKSLRVEVEKNYQHPRYGKIIRSRTVCHVHDEKNEANEGDSVEIIECRPLSKTKCWNLVRVVRAAVVVE</sequence>
<evidence type="ECO:0000256" key="6">
    <source>
        <dbReference type="HAMAP-Rule" id="MF_01345"/>
    </source>
</evidence>
<keyword evidence="2 6" id="KW-0699">rRNA-binding</keyword>
<reference evidence="8 9" key="1">
    <citation type="submission" date="2019-02" db="EMBL/GenBank/DDBJ databases">
        <title>Deep-cultivation of Planctomycetes and their phenomic and genomic characterization uncovers novel biology.</title>
        <authorList>
            <person name="Wiegand S."/>
            <person name="Jogler M."/>
            <person name="Boedeker C."/>
            <person name="Pinto D."/>
            <person name="Vollmers J."/>
            <person name="Rivas-Marin E."/>
            <person name="Kohn T."/>
            <person name="Peeters S.H."/>
            <person name="Heuer A."/>
            <person name="Rast P."/>
            <person name="Oberbeckmann S."/>
            <person name="Bunk B."/>
            <person name="Jeske O."/>
            <person name="Meyerdierks A."/>
            <person name="Storesund J.E."/>
            <person name="Kallscheuer N."/>
            <person name="Luecker S."/>
            <person name="Lage O.M."/>
            <person name="Pohl T."/>
            <person name="Merkel B.J."/>
            <person name="Hornburger P."/>
            <person name="Mueller R.-W."/>
            <person name="Bruemmer F."/>
            <person name="Labrenz M."/>
            <person name="Spormann A.M."/>
            <person name="Op den Camp H."/>
            <person name="Overmann J."/>
            <person name="Amann R."/>
            <person name="Jetten M.S.M."/>
            <person name="Mascher T."/>
            <person name="Medema M.H."/>
            <person name="Devos D.P."/>
            <person name="Kaster A.-K."/>
            <person name="Ovreas L."/>
            <person name="Rohde M."/>
            <person name="Galperin M.Y."/>
            <person name="Jogler C."/>
        </authorList>
    </citation>
    <scope>NUCLEOTIDE SEQUENCE [LARGE SCALE GENOMIC DNA]</scope>
    <source>
        <strain evidence="8 9">Mal52</strain>
    </source>
</reference>
<dbReference type="SUPFAM" id="SSF50249">
    <property type="entry name" value="Nucleic acid-binding proteins"/>
    <property type="match status" value="1"/>
</dbReference>
<keyword evidence="5 6" id="KW-0687">Ribonucleoprotein</keyword>
<dbReference type="AlphaFoldDB" id="A0A517ZWM4"/>
<proteinExistence type="inferred from homology"/>
<evidence type="ECO:0000256" key="5">
    <source>
        <dbReference type="ARBA" id="ARBA00023274"/>
    </source>
</evidence>
<dbReference type="OrthoDB" id="9811714at2"/>
<dbReference type="PROSITE" id="PS00056">
    <property type="entry name" value="RIBOSOMAL_S17"/>
    <property type="match status" value="1"/>
</dbReference>
<dbReference type="InterPro" id="IPR019979">
    <property type="entry name" value="Ribosomal_uS17_CS"/>
</dbReference>
<dbReference type="HAMAP" id="MF_01345_B">
    <property type="entry name" value="Ribosomal_uS17_B"/>
    <property type="match status" value="1"/>
</dbReference>
<dbReference type="PANTHER" id="PTHR10744">
    <property type="entry name" value="40S RIBOSOMAL PROTEIN S11 FAMILY MEMBER"/>
    <property type="match status" value="1"/>
</dbReference>
<gene>
    <name evidence="6 8" type="primary">rpsQ</name>
    <name evidence="8" type="ORF">Mal52_54200</name>
</gene>
<evidence type="ECO:0000256" key="7">
    <source>
        <dbReference type="RuleBase" id="RU003872"/>
    </source>
</evidence>
<evidence type="ECO:0000313" key="9">
    <source>
        <dbReference type="Proteomes" id="UP000319383"/>
    </source>
</evidence>
<dbReference type="GO" id="GO:0003735">
    <property type="term" value="F:structural constituent of ribosome"/>
    <property type="evidence" value="ECO:0007669"/>
    <property type="project" value="UniProtKB-UniRule"/>
</dbReference>
<evidence type="ECO:0000256" key="4">
    <source>
        <dbReference type="ARBA" id="ARBA00022980"/>
    </source>
</evidence>
<accession>A0A517ZWM4</accession>
<keyword evidence="9" id="KW-1185">Reference proteome</keyword>
<dbReference type="GO" id="GO:0006412">
    <property type="term" value="P:translation"/>
    <property type="evidence" value="ECO:0007669"/>
    <property type="project" value="UniProtKB-UniRule"/>
</dbReference>
<dbReference type="InterPro" id="IPR012340">
    <property type="entry name" value="NA-bd_OB-fold"/>
</dbReference>
<dbReference type="PANTHER" id="PTHR10744:SF1">
    <property type="entry name" value="SMALL RIBOSOMAL SUBUNIT PROTEIN US17M"/>
    <property type="match status" value="1"/>
</dbReference>
<dbReference type="PRINTS" id="PR00973">
    <property type="entry name" value="RIBOSOMALS17"/>
</dbReference>
<dbReference type="GO" id="GO:0022627">
    <property type="term" value="C:cytosolic small ribosomal subunit"/>
    <property type="evidence" value="ECO:0007669"/>
    <property type="project" value="UniProtKB-UniRule"/>
</dbReference>
<dbReference type="GO" id="GO:0019843">
    <property type="term" value="F:rRNA binding"/>
    <property type="evidence" value="ECO:0007669"/>
    <property type="project" value="UniProtKB-UniRule"/>
</dbReference>
<comment type="function">
    <text evidence="6">One of the primary rRNA binding proteins, it binds specifically to the 5'-end of 16S ribosomal RNA.</text>
</comment>
<keyword evidence="3 6" id="KW-0694">RNA-binding</keyword>
<evidence type="ECO:0000313" key="8">
    <source>
        <dbReference type="EMBL" id="QDU46897.1"/>
    </source>
</evidence>
<name>A0A517ZWM4_9PLAN</name>
<evidence type="ECO:0000256" key="2">
    <source>
        <dbReference type="ARBA" id="ARBA00022730"/>
    </source>
</evidence>
<comment type="similarity">
    <text evidence="1 6 7">Belongs to the universal ribosomal protein uS17 family.</text>
</comment>
<comment type="subunit">
    <text evidence="6">Part of the 30S ribosomal subunit.</text>
</comment>
<dbReference type="KEGG" id="sdyn:Mal52_54200"/>
<dbReference type="Proteomes" id="UP000319383">
    <property type="component" value="Chromosome"/>
</dbReference>
<dbReference type="InterPro" id="IPR019984">
    <property type="entry name" value="Ribosomal_uS17_bact/chlr"/>
</dbReference>
<dbReference type="Gene3D" id="2.40.50.140">
    <property type="entry name" value="Nucleic acid-binding proteins"/>
    <property type="match status" value="1"/>
</dbReference>
<dbReference type="CDD" id="cd00364">
    <property type="entry name" value="Ribosomal_uS17"/>
    <property type="match status" value="1"/>
</dbReference>
<dbReference type="InterPro" id="IPR000266">
    <property type="entry name" value="Ribosomal_uS17"/>
</dbReference>
<dbReference type="NCBIfam" id="TIGR03635">
    <property type="entry name" value="uS17_bact"/>
    <property type="match status" value="1"/>
</dbReference>
<dbReference type="RefSeq" id="WP_145379475.1">
    <property type="nucleotide sequence ID" value="NZ_CAXBED010000096.1"/>
</dbReference>
<dbReference type="Pfam" id="PF00366">
    <property type="entry name" value="Ribosomal_S17"/>
    <property type="match status" value="1"/>
</dbReference>
<protein>
    <recommendedName>
        <fullName evidence="6">Small ribosomal subunit protein uS17</fullName>
    </recommendedName>
</protein>
<organism evidence="8 9">
    <name type="scientific">Symmachiella dynata</name>
    <dbReference type="NCBI Taxonomy" id="2527995"/>
    <lineage>
        <taxon>Bacteria</taxon>
        <taxon>Pseudomonadati</taxon>
        <taxon>Planctomycetota</taxon>
        <taxon>Planctomycetia</taxon>
        <taxon>Planctomycetales</taxon>
        <taxon>Planctomycetaceae</taxon>
        <taxon>Symmachiella</taxon>
    </lineage>
</organism>
<keyword evidence="4 6" id="KW-0689">Ribosomal protein</keyword>
<dbReference type="NCBIfam" id="NF004123">
    <property type="entry name" value="PRK05610.1"/>
    <property type="match status" value="1"/>
</dbReference>
<dbReference type="EMBL" id="CP036276">
    <property type="protein sequence ID" value="QDU46897.1"/>
    <property type="molecule type" value="Genomic_DNA"/>
</dbReference>